<feature type="compositionally biased region" description="Basic and acidic residues" evidence="1">
    <location>
        <begin position="14"/>
        <end position="24"/>
    </location>
</feature>
<dbReference type="VEuPathDB" id="VectorBase:ACUA001032"/>
<evidence type="ECO:0000313" key="2">
    <source>
        <dbReference type="EnsemblMetazoa" id="ACUA001032-PA"/>
    </source>
</evidence>
<evidence type="ECO:0000256" key="1">
    <source>
        <dbReference type="SAM" id="MobiDB-lite"/>
    </source>
</evidence>
<sequence>MEFLSSGSAASSRYKHETTPPEKRTAYCQATTHRLSTVAPTASGVGTRCLELFRQAVALERRMSGSGGDVKVSLVEIGDLCFATKVNDKQIIFCTKRRRLVTCGRNSSGVAAFQDVRKGSESGEVGSVPRQLSAGADRQPQAEVVCSVVAAVGVDGSGELVDSLYLAPDGQRWLRVPESDRVDSATAGGASSDGSETAAHWRSTGLAGTLDQSDPETSVKLILDSNSARGGRTTGSSGAHQFEKFCVKCRVYLLEHFTKFCNNVGVMSRVSLLSKRYLDVKPSD</sequence>
<dbReference type="EnsemblMetazoa" id="ACUA001032-RA">
    <property type="protein sequence ID" value="ACUA001032-PA"/>
    <property type="gene ID" value="ACUA001032"/>
</dbReference>
<evidence type="ECO:0000313" key="3">
    <source>
        <dbReference type="Proteomes" id="UP000075883"/>
    </source>
</evidence>
<protein>
    <submittedName>
        <fullName evidence="2">Uncharacterized protein</fullName>
    </submittedName>
</protein>
<feature type="region of interest" description="Disordered" evidence="1">
    <location>
        <begin position="180"/>
        <end position="201"/>
    </location>
</feature>
<reference evidence="3" key="1">
    <citation type="submission" date="2013-09" db="EMBL/GenBank/DDBJ databases">
        <title>The Genome Sequence of Anopheles culicifacies species A.</title>
        <authorList>
            <consortium name="The Broad Institute Genomics Platform"/>
            <person name="Neafsey D.E."/>
            <person name="Besansky N."/>
            <person name="Howell P."/>
            <person name="Walton C."/>
            <person name="Young S.K."/>
            <person name="Zeng Q."/>
            <person name="Gargeya S."/>
            <person name="Fitzgerald M."/>
            <person name="Haas B."/>
            <person name="Abouelleil A."/>
            <person name="Allen A.W."/>
            <person name="Alvarado L."/>
            <person name="Arachchi H.M."/>
            <person name="Berlin A.M."/>
            <person name="Chapman S.B."/>
            <person name="Gainer-Dewar J."/>
            <person name="Goldberg J."/>
            <person name="Griggs A."/>
            <person name="Gujja S."/>
            <person name="Hansen M."/>
            <person name="Howarth C."/>
            <person name="Imamovic A."/>
            <person name="Ireland A."/>
            <person name="Larimer J."/>
            <person name="McCowan C."/>
            <person name="Murphy C."/>
            <person name="Pearson M."/>
            <person name="Poon T.W."/>
            <person name="Priest M."/>
            <person name="Roberts A."/>
            <person name="Saif S."/>
            <person name="Shea T."/>
            <person name="Sisk P."/>
            <person name="Sykes S."/>
            <person name="Wortman J."/>
            <person name="Nusbaum C."/>
            <person name="Birren B."/>
        </authorList>
    </citation>
    <scope>NUCLEOTIDE SEQUENCE [LARGE SCALE GENOMIC DNA]</scope>
    <source>
        <strain evidence="3">A-37</strain>
    </source>
</reference>
<dbReference type="Proteomes" id="UP000075883">
    <property type="component" value="Unassembled WGS sequence"/>
</dbReference>
<dbReference type="AlphaFoldDB" id="A0A182LSS5"/>
<feature type="compositionally biased region" description="Low complexity" evidence="1">
    <location>
        <begin position="184"/>
        <end position="198"/>
    </location>
</feature>
<proteinExistence type="predicted"/>
<keyword evidence="3" id="KW-1185">Reference proteome</keyword>
<reference evidence="2" key="2">
    <citation type="submission" date="2020-05" db="UniProtKB">
        <authorList>
            <consortium name="EnsemblMetazoa"/>
        </authorList>
    </citation>
    <scope>IDENTIFICATION</scope>
    <source>
        <strain evidence="2">A-37</strain>
    </source>
</reference>
<organism evidence="2 3">
    <name type="scientific">Anopheles culicifacies</name>
    <dbReference type="NCBI Taxonomy" id="139723"/>
    <lineage>
        <taxon>Eukaryota</taxon>
        <taxon>Metazoa</taxon>
        <taxon>Ecdysozoa</taxon>
        <taxon>Arthropoda</taxon>
        <taxon>Hexapoda</taxon>
        <taxon>Insecta</taxon>
        <taxon>Pterygota</taxon>
        <taxon>Neoptera</taxon>
        <taxon>Endopterygota</taxon>
        <taxon>Diptera</taxon>
        <taxon>Nematocera</taxon>
        <taxon>Culicoidea</taxon>
        <taxon>Culicidae</taxon>
        <taxon>Anophelinae</taxon>
        <taxon>Anopheles</taxon>
        <taxon>culicifacies species complex</taxon>
    </lineage>
</organism>
<feature type="region of interest" description="Disordered" evidence="1">
    <location>
        <begin position="1"/>
        <end position="24"/>
    </location>
</feature>
<feature type="compositionally biased region" description="Polar residues" evidence="1">
    <location>
        <begin position="1"/>
        <end position="11"/>
    </location>
</feature>
<name>A0A182LSS5_9DIPT</name>
<accession>A0A182LSS5</accession>
<dbReference type="EMBL" id="AXCM01000679">
    <property type="status" value="NOT_ANNOTATED_CDS"/>
    <property type="molecule type" value="Genomic_DNA"/>
</dbReference>